<dbReference type="AlphaFoldDB" id="A0A828ZPU6"/>
<dbReference type="Proteomes" id="UP000010553">
    <property type="component" value="Unassembled WGS sequence"/>
</dbReference>
<dbReference type="EMBL" id="AHXC01000010">
    <property type="protein sequence ID" value="ELB00790.1"/>
    <property type="molecule type" value="Genomic_DNA"/>
</dbReference>
<evidence type="ECO:0000313" key="2">
    <source>
        <dbReference type="EMBL" id="ELB00790.1"/>
    </source>
</evidence>
<gene>
    <name evidence="2" type="ORF">OIE_05572</name>
</gene>
<dbReference type="RefSeq" id="WP_002335260.1">
    <property type="nucleotide sequence ID" value="NZ_KB029694.1"/>
</dbReference>
<evidence type="ECO:0000256" key="1">
    <source>
        <dbReference type="SAM" id="MobiDB-lite"/>
    </source>
</evidence>
<organism evidence="2 3">
    <name type="scientific">Enterococcus faecium EnGen0003</name>
    <dbReference type="NCBI Taxonomy" id="1138901"/>
    <lineage>
        <taxon>Bacteria</taxon>
        <taxon>Bacillati</taxon>
        <taxon>Bacillota</taxon>
        <taxon>Bacilli</taxon>
        <taxon>Lactobacillales</taxon>
        <taxon>Enterococcaceae</taxon>
        <taxon>Enterococcus</taxon>
    </lineage>
</organism>
<comment type="caution">
    <text evidence="2">The sequence shown here is derived from an EMBL/GenBank/DDBJ whole genome shotgun (WGS) entry which is preliminary data.</text>
</comment>
<feature type="region of interest" description="Disordered" evidence="1">
    <location>
        <begin position="272"/>
        <end position="292"/>
    </location>
</feature>
<sequence length="292" mass="33176">MPKAKRKHSDTPTDFIAFDELLTKANKKIKTPPAPPHEFDFLSHEFDFPSHEFDFPSHEFDFSSKDDSLTLSENERQVINELAEILPDSILHQQAVEEPTPSTSAGSESAFVADKQKMDSSVEGNVANSAQQRLYEIFGNVSFQKGREKRIPQEVYDQIQQALTLPDLNQSQIALFFGVSKSTVNTMSQKKFEKEYDIIDKRYTHQLLRERIGEVSNKQGRFISQELRNQVQQALTIPDIKQRHIASFFGLSRSAISYIYQEMIGNEQSADIAKPVASKSSPTLSSNQTNER</sequence>
<feature type="compositionally biased region" description="Polar residues" evidence="1">
    <location>
        <begin position="278"/>
        <end position="292"/>
    </location>
</feature>
<reference evidence="2 3" key="1">
    <citation type="submission" date="2012-12" db="EMBL/GenBank/DDBJ databases">
        <title>The Genome Sequence of Enterococcus faecium E1590.</title>
        <authorList>
            <consortium name="The Broad Institute Genome Sequencing Platform"/>
            <consortium name="The Broad Institute Genome Sequencing Center for Infectious Disease"/>
            <person name="Earl A.M."/>
            <person name="Gilmore M.S."/>
            <person name="van Schaik W."/>
            <person name="Lebreton F."/>
            <person name="Willems R.J."/>
            <person name="Walker B."/>
            <person name="Young S.K."/>
            <person name="Zeng Q."/>
            <person name="Gargeya S."/>
            <person name="Fitzgerald M."/>
            <person name="Haas B."/>
            <person name="Abouelleil A."/>
            <person name="Alvarado L."/>
            <person name="Arachchi H.M."/>
            <person name="Berlin A.M."/>
            <person name="Chapman S.B."/>
            <person name="Dewar J."/>
            <person name="Goldberg J."/>
            <person name="Griggs A."/>
            <person name="Gujja S."/>
            <person name="Hansen M."/>
            <person name="Howarth C."/>
            <person name="Imamovic A."/>
            <person name="Larimer J."/>
            <person name="McCowan C."/>
            <person name="Murphy C."/>
            <person name="Neiman D."/>
            <person name="Pearson M."/>
            <person name="Priest M."/>
            <person name="Roberts A."/>
            <person name="Saif S."/>
            <person name="Shea T."/>
            <person name="Sisk P."/>
            <person name="Sykes S."/>
            <person name="Wortman J."/>
            <person name="Nusbaum C."/>
            <person name="Birren B."/>
        </authorList>
    </citation>
    <scope>NUCLEOTIDE SEQUENCE [LARGE SCALE GENOMIC DNA]</scope>
    <source>
        <strain evidence="2 3">E1590</strain>
    </source>
</reference>
<evidence type="ECO:0000313" key="3">
    <source>
        <dbReference type="Proteomes" id="UP000010553"/>
    </source>
</evidence>
<protein>
    <submittedName>
        <fullName evidence="2">Uncharacterized protein</fullName>
    </submittedName>
</protein>
<name>A0A828ZPU6_ENTFC</name>
<accession>A0A828ZPU6</accession>
<proteinExistence type="predicted"/>